<name>A0AAD3P4G9_NEPGR</name>
<dbReference type="Proteomes" id="UP001279734">
    <property type="component" value="Unassembled WGS sequence"/>
</dbReference>
<feature type="region of interest" description="Disordered" evidence="1">
    <location>
        <begin position="140"/>
        <end position="176"/>
    </location>
</feature>
<dbReference type="AlphaFoldDB" id="A0AAD3P4G9"/>
<dbReference type="EMBL" id="BSYO01000002">
    <property type="protein sequence ID" value="GMH01095.1"/>
    <property type="molecule type" value="Genomic_DNA"/>
</dbReference>
<organism evidence="2 3">
    <name type="scientific">Nepenthes gracilis</name>
    <name type="common">Slender pitcher plant</name>
    <dbReference type="NCBI Taxonomy" id="150966"/>
    <lineage>
        <taxon>Eukaryota</taxon>
        <taxon>Viridiplantae</taxon>
        <taxon>Streptophyta</taxon>
        <taxon>Embryophyta</taxon>
        <taxon>Tracheophyta</taxon>
        <taxon>Spermatophyta</taxon>
        <taxon>Magnoliopsida</taxon>
        <taxon>eudicotyledons</taxon>
        <taxon>Gunneridae</taxon>
        <taxon>Pentapetalae</taxon>
        <taxon>Caryophyllales</taxon>
        <taxon>Nepenthaceae</taxon>
        <taxon>Nepenthes</taxon>
    </lineage>
</organism>
<evidence type="ECO:0000313" key="3">
    <source>
        <dbReference type="Proteomes" id="UP001279734"/>
    </source>
</evidence>
<accession>A0AAD3P4G9</accession>
<gene>
    <name evidence="2" type="ORF">Nepgr_002934</name>
</gene>
<evidence type="ECO:0000256" key="1">
    <source>
        <dbReference type="SAM" id="MobiDB-lite"/>
    </source>
</evidence>
<sequence length="240" mass="27093">MAGTFPERYGAYILPSVLTFHLMEWFSICSTVVTDGHLFANIGGWAGETHLFRHSGNIDPEDHAIGEDDVMEDIKKSFIGAPEGIRARFSETDEILKDEGHRSDEISGEDGDLRKTFWLGSTERKYWLDSSELKISTGQLGEQNTSQQFVRGRLESSNRAPVSGKSRRVSNRLESQRSSMLVGMPDSFSPAGVPEIISSWQEFWSASREIQRACCVQLSERWKAGDLLRDIRRGFWAGHF</sequence>
<comment type="caution">
    <text evidence="2">The sequence shown here is derived from an EMBL/GenBank/DDBJ whole genome shotgun (WGS) entry which is preliminary data.</text>
</comment>
<keyword evidence="3" id="KW-1185">Reference proteome</keyword>
<proteinExistence type="predicted"/>
<feature type="compositionally biased region" description="Polar residues" evidence="1">
    <location>
        <begin position="140"/>
        <end position="160"/>
    </location>
</feature>
<reference evidence="2" key="1">
    <citation type="submission" date="2023-05" db="EMBL/GenBank/DDBJ databases">
        <title>Nepenthes gracilis genome sequencing.</title>
        <authorList>
            <person name="Fukushima K."/>
        </authorList>
    </citation>
    <scope>NUCLEOTIDE SEQUENCE</scope>
    <source>
        <strain evidence="2">SING2019-196</strain>
    </source>
</reference>
<evidence type="ECO:0000313" key="2">
    <source>
        <dbReference type="EMBL" id="GMH01095.1"/>
    </source>
</evidence>
<protein>
    <submittedName>
        <fullName evidence="2">Uncharacterized protein</fullName>
    </submittedName>
</protein>